<dbReference type="InterPro" id="IPR033116">
    <property type="entry name" value="TRYPSIN_SER"/>
</dbReference>
<reference evidence="13 14" key="1">
    <citation type="submission" date="2019-02" db="EMBL/GenBank/DDBJ databases">
        <title>Sequencing the genomes of 1000 actinobacteria strains.</title>
        <authorList>
            <person name="Klenk H.-P."/>
        </authorList>
    </citation>
    <scope>NUCLEOTIDE SEQUENCE [LARGE SCALE GENOMIC DNA]</scope>
    <source>
        <strain evidence="13 14">DSM 45162</strain>
    </source>
</reference>
<dbReference type="PROSITE" id="PS00135">
    <property type="entry name" value="TRYPSIN_SER"/>
    <property type="match status" value="1"/>
</dbReference>
<dbReference type="AlphaFoldDB" id="A0A4Q7ZDN9"/>
<dbReference type="InterPro" id="IPR018114">
    <property type="entry name" value="TRYPSIN_HIS"/>
</dbReference>
<evidence type="ECO:0000256" key="6">
    <source>
        <dbReference type="ARBA" id="ARBA00023145"/>
    </source>
</evidence>
<evidence type="ECO:0000313" key="13">
    <source>
        <dbReference type="EMBL" id="RZU48331.1"/>
    </source>
</evidence>
<dbReference type="PRINTS" id="PR00861">
    <property type="entry name" value="ALYTICPTASE"/>
</dbReference>
<protein>
    <submittedName>
        <fullName evidence="13">Streptogrisin C</fullName>
    </submittedName>
</protein>
<evidence type="ECO:0000256" key="10">
    <source>
        <dbReference type="SAM" id="SignalP"/>
    </source>
</evidence>
<dbReference type="EMBL" id="SHKY01000001">
    <property type="protein sequence ID" value="RZU48331.1"/>
    <property type="molecule type" value="Genomic_DNA"/>
</dbReference>
<gene>
    <name evidence="13" type="ORF">EV385_0044</name>
</gene>
<evidence type="ECO:0000256" key="9">
    <source>
        <dbReference type="PIRSR" id="PIRSR001134-2"/>
    </source>
</evidence>
<dbReference type="GO" id="GO:0006508">
    <property type="term" value="P:proteolysis"/>
    <property type="evidence" value="ECO:0007669"/>
    <property type="project" value="UniProtKB-KW"/>
</dbReference>
<evidence type="ECO:0000256" key="1">
    <source>
        <dbReference type="ARBA" id="ARBA00007664"/>
    </source>
</evidence>
<dbReference type="InterPro" id="IPR001316">
    <property type="entry name" value="Pept_S1A_streptogrisin"/>
</dbReference>
<dbReference type="Pfam" id="PF00089">
    <property type="entry name" value="Trypsin"/>
    <property type="match status" value="1"/>
</dbReference>
<accession>A0A4Q7ZDN9</accession>
<keyword evidence="6" id="KW-0865">Zymogen</keyword>
<feature type="active site" description="Charge relay system" evidence="8">
    <location>
        <position position="258"/>
    </location>
</feature>
<dbReference type="OrthoDB" id="8781117at2"/>
<dbReference type="InterPro" id="IPR043504">
    <property type="entry name" value="Peptidase_S1_PA_chymotrypsin"/>
</dbReference>
<sequence>MSHATKPVRRPLARIAGAALATVTAASLLGAPASGASPADPGAVPSREMVDQLAADLGLTTAQAGARIRAEYRASLIVAPARSAAGAAYGGAVFDPARANLVVGVTDPAALAQVRRTGAAARLVPHSLASLERTMRVLDARTAPRDVTGWRVDETANLVVVTAAGHGPTKPVRAFVAGLNNIRVDHRAPAVRTLAELIGGDAIYGGGSRCSLGFNARRTTGAYLVLTAGHCTNIATTWSGFNRVVIGTRFGTSFPTNDYGAINVNLAAWTPTPKIKGGVPVLGSAVAPVGSSVCRSGSTTGYRCGTVTARNQTVNYPQGTVSGLTRTSVCAESGDSGGPFVSSTRQAQGVTSGGSGNCTSGGTTFFQPLGEILTAYSATLVVG</sequence>
<keyword evidence="5" id="KW-0720">Serine protease</keyword>
<feature type="chain" id="PRO_5020825297" evidence="10">
    <location>
        <begin position="37"/>
        <end position="383"/>
    </location>
</feature>
<proteinExistence type="inferred from homology"/>
<comment type="caution">
    <text evidence="13">The sequence shown here is derived from an EMBL/GenBank/DDBJ whole genome shotgun (WGS) entry which is preliminary data.</text>
</comment>
<organism evidence="13 14">
    <name type="scientific">Krasilnikovia cinnamomea</name>
    <dbReference type="NCBI Taxonomy" id="349313"/>
    <lineage>
        <taxon>Bacteria</taxon>
        <taxon>Bacillati</taxon>
        <taxon>Actinomycetota</taxon>
        <taxon>Actinomycetes</taxon>
        <taxon>Micromonosporales</taxon>
        <taxon>Micromonosporaceae</taxon>
        <taxon>Krasilnikovia</taxon>
    </lineage>
</organism>
<feature type="disulfide bond" evidence="9">
    <location>
        <begin position="294"/>
        <end position="304"/>
    </location>
</feature>
<evidence type="ECO:0000313" key="14">
    <source>
        <dbReference type="Proteomes" id="UP000292564"/>
    </source>
</evidence>
<evidence type="ECO:0000256" key="5">
    <source>
        <dbReference type="ARBA" id="ARBA00022825"/>
    </source>
</evidence>
<feature type="active site" description="Charge relay system" evidence="8">
    <location>
        <position position="336"/>
    </location>
</feature>
<feature type="active site" description="Charge relay system" evidence="8">
    <location>
        <position position="230"/>
    </location>
</feature>
<dbReference type="RefSeq" id="WP_130507595.1">
    <property type="nucleotide sequence ID" value="NZ_SHKY01000001.1"/>
</dbReference>
<feature type="signal peptide" evidence="10">
    <location>
        <begin position="1"/>
        <end position="36"/>
    </location>
</feature>
<feature type="disulfide bond" evidence="9">
    <location>
        <begin position="210"/>
        <end position="231"/>
    </location>
</feature>
<keyword evidence="3 10" id="KW-0732">Signal</keyword>
<dbReference type="Gene3D" id="3.30.300.50">
    <property type="match status" value="2"/>
</dbReference>
<dbReference type="Pfam" id="PF02983">
    <property type="entry name" value="Pro_Al_protease"/>
    <property type="match status" value="1"/>
</dbReference>
<keyword evidence="2" id="KW-0645">Protease</keyword>
<feature type="domain" description="Peptidase S1" evidence="11">
    <location>
        <begin position="198"/>
        <end position="369"/>
    </location>
</feature>
<feature type="domain" description="Peptidase S1A alpha-lytic prodomain" evidence="12">
    <location>
        <begin position="126"/>
        <end position="177"/>
    </location>
</feature>
<evidence type="ECO:0000256" key="7">
    <source>
        <dbReference type="ARBA" id="ARBA00023157"/>
    </source>
</evidence>
<keyword evidence="14" id="KW-1185">Reference proteome</keyword>
<dbReference type="InterPro" id="IPR001254">
    <property type="entry name" value="Trypsin_dom"/>
</dbReference>
<dbReference type="GO" id="GO:0004252">
    <property type="term" value="F:serine-type endopeptidase activity"/>
    <property type="evidence" value="ECO:0007669"/>
    <property type="project" value="InterPro"/>
</dbReference>
<dbReference type="PIRSF" id="PIRSF001134">
    <property type="entry name" value="Streptogrisin"/>
    <property type="match status" value="1"/>
</dbReference>
<keyword evidence="4" id="KW-0378">Hydrolase</keyword>
<evidence type="ECO:0000256" key="2">
    <source>
        <dbReference type="ARBA" id="ARBA00022670"/>
    </source>
</evidence>
<evidence type="ECO:0000256" key="3">
    <source>
        <dbReference type="ARBA" id="ARBA00022729"/>
    </source>
</evidence>
<dbReference type="Gene3D" id="2.40.10.10">
    <property type="entry name" value="Trypsin-like serine proteases"/>
    <property type="match status" value="2"/>
</dbReference>
<dbReference type="InterPro" id="IPR006311">
    <property type="entry name" value="TAT_signal"/>
</dbReference>
<comment type="similarity">
    <text evidence="1">Belongs to the peptidase S1 family.</text>
</comment>
<dbReference type="GO" id="GO:0005576">
    <property type="term" value="C:extracellular region"/>
    <property type="evidence" value="ECO:0007669"/>
    <property type="project" value="InterPro"/>
</dbReference>
<dbReference type="PROSITE" id="PS51318">
    <property type="entry name" value="TAT"/>
    <property type="match status" value="1"/>
</dbReference>
<dbReference type="PROSITE" id="PS00134">
    <property type="entry name" value="TRYPSIN_HIS"/>
    <property type="match status" value="1"/>
</dbReference>
<dbReference type="InterPro" id="IPR009003">
    <property type="entry name" value="Peptidase_S1_PA"/>
</dbReference>
<evidence type="ECO:0000256" key="8">
    <source>
        <dbReference type="PIRSR" id="PIRSR001134-1"/>
    </source>
</evidence>
<evidence type="ECO:0000256" key="4">
    <source>
        <dbReference type="ARBA" id="ARBA00022801"/>
    </source>
</evidence>
<dbReference type="InterPro" id="IPR004236">
    <property type="entry name" value="Pept_S1_alpha_lytic"/>
</dbReference>
<dbReference type="CDD" id="cd21112">
    <property type="entry name" value="alphaLP-like"/>
    <property type="match status" value="1"/>
</dbReference>
<feature type="disulfide bond" evidence="9">
    <location>
        <begin position="330"/>
        <end position="358"/>
    </location>
</feature>
<evidence type="ECO:0000259" key="12">
    <source>
        <dbReference type="Pfam" id="PF02983"/>
    </source>
</evidence>
<dbReference type="Proteomes" id="UP000292564">
    <property type="component" value="Unassembled WGS sequence"/>
</dbReference>
<name>A0A4Q7ZDN9_9ACTN</name>
<dbReference type="InterPro" id="IPR035070">
    <property type="entry name" value="Streptogrisin_prodomain"/>
</dbReference>
<evidence type="ECO:0000259" key="11">
    <source>
        <dbReference type="Pfam" id="PF00089"/>
    </source>
</evidence>
<keyword evidence="7 9" id="KW-1015">Disulfide bond</keyword>
<dbReference type="SUPFAM" id="SSF50494">
    <property type="entry name" value="Trypsin-like serine proteases"/>
    <property type="match status" value="1"/>
</dbReference>